<dbReference type="PANTHER" id="PTHR46198">
    <property type="entry name" value="PROTEIN-TYROSINE-PHOSPHATASE"/>
    <property type="match status" value="1"/>
</dbReference>
<dbReference type="SMART" id="SM00408">
    <property type="entry name" value="IGc2"/>
    <property type="match status" value="3"/>
</dbReference>
<evidence type="ECO:0000256" key="20">
    <source>
        <dbReference type="SAM" id="SignalP"/>
    </source>
</evidence>
<evidence type="ECO:0000256" key="3">
    <source>
        <dbReference type="ARBA" id="ARBA00013064"/>
    </source>
</evidence>
<dbReference type="EMBL" id="KQ977726">
    <property type="protein sequence ID" value="KYN00319.1"/>
    <property type="molecule type" value="Genomic_DNA"/>
</dbReference>
<evidence type="ECO:0000256" key="10">
    <source>
        <dbReference type="ARBA" id="ARBA00023136"/>
    </source>
</evidence>
<dbReference type="Pfam" id="PF13927">
    <property type="entry name" value="Ig_3"/>
    <property type="match status" value="1"/>
</dbReference>
<dbReference type="InterPro" id="IPR036179">
    <property type="entry name" value="Ig-like_dom_sf"/>
</dbReference>
<keyword evidence="19" id="KW-1133">Transmembrane helix</keyword>
<feature type="region of interest" description="Disordered" evidence="18">
    <location>
        <begin position="586"/>
        <end position="607"/>
    </location>
</feature>
<feature type="domain" description="Tyrosine specific protein phosphatases" evidence="22">
    <location>
        <begin position="892"/>
        <end position="962"/>
    </location>
</feature>
<dbReference type="CDD" id="cd00096">
    <property type="entry name" value="Ig"/>
    <property type="match status" value="1"/>
</dbReference>
<feature type="binding site" evidence="17">
    <location>
        <position position="956"/>
    </location>
    <ligand>
        <name>substrate</name>
    </ligand>
</feature>
<dbReference type="GO" id="GO:0019901">
    <property type="term" value="F:protein kinase binding"/>
    <property type="evidence" value="ECO:0007669"/>
    <property type="project" value="TreeGrafter"/>
</dbReference>
<keyword evidence="7" id="KW-0677">Repeat</keyword>
<dbReference type="GO" id="GO:0009653">
    <property type="term" value="P:anatomical structure morphogenesis"/>
    <property type="evidence" value="ECO:0007669"/>
    <property type="project" value="UniProtKB-ARBA"/>
</dbReference>
<dbReference type="SUPFAM" id="SSF48726">
    <property type="entry name" value="Immunoglobulin"/>
    <property type="match status" value="3"/>
</dbReference>
<dbReference type="InterPro" id="IPR013106">
    <property type="entry name" value="Ig_V-set"/>
</dbReference>
<dbReference type="FunFam" id="2.60.40.10:FF:000328">
    <property type="entry name" value="CLUMA_CG000981, isoform A"/>
    <property type="match status" value="1"/>
</dbReference>
<evidence type="ECO:0000259" key="22">
    <source>
        <dbReference type="PROSITE" id="PS50056"/>
    </source>
</evidence>
<dbReference type="Pfam" id="PF07686">
    <property type="entry name" value="V-set"/>
    <property type="match status" value="1"/>
</dbReference>
<evidence type="ECO:0000256" key="9">
    <source>
        <dbReference type="ARBA" id="ARBA00022912"/>
    </source>
</evidence>
<dbReference type="PROSITE" id="PS50835">
    <property type="entry name" value="IG_LIKE"/>
    <property type="match status" value="3"/>
</dbReference>
<dbReference type="GO" id="GO:0005886">
    <property type="term" value="C:plasma membrane"/>
    <property type="evidence" value="ECO:0007669"/>
    <property type="project" value="UniProtKB-SubCell"/>
</dbReference>
<dbReference type="PRINTS" id="PR00700">
    <property type="entry name" value="PRTYPHPHTASE"/>
</dbReference>
<dbReference type="CDD" id="cd14547">
    <property type="entry name" value="PTPc-KIM"/>
    <property type="match status" value="1"/>
</dbReference>
<evidence type="ECO:0000256" key="16">
    <source>
        <dbReference type="PIRSR" id="PIRSR608356-50"/>
    </source>
</evidence>
<dbReference type="Gene3D" id="3.90.190.10">
    <property type="entry name" value="Protein tyrosine phosphatase superfamily"/>
    <property type="match status" value="1"/>
</dbReference>
<dbReference type="SMART" id="SM00404">
    <property type="entry name" value="PTPc_motif"/>
    <property type="match status" value="1"/>
</dbReference>
<feature type="domain" description="Ig-like" evidence="23">
    <location>
        <begin position="133"/>
        <end position="232"/>
    </location>
</feature>
<keyword evidence="6 20" id="KW-0732">Signal</keyword>
<feature type="transmembrane region" description="Helical" evidence="19">
    <location>
        <begin position="554"/>
        <end position="577"/>
    </location>
</feature>
<evidence type="ECO:0000256" key="18">
    <source>
        <dbReference type="SAM" id="MobiDB-lite"/>
    </source>
</evidence>
<evidence type="ECO:0000313" key="25">
    <source>
        <dbReference type="Proteomes" id="UP000078542"/>
    </source>
</evidence>
<feature type="chain" id="PRO_5007582131" description="protein-tyrosine-phosphatase" evidence="20">
    <location>
        <begin position="20"/>
        <end position="983"/>
    </location>
</feature>
<name>A0A151IGD4_9HYME</name>
<dbReference type="InterPro" id="IPR013098">
    <property type="entry name" value="Ig_I-set"/>
</dbReference>
<keyword evidence="5" id="KW-0597">Phosphoprotein</keyword>
<dbReference type="GO" id="GO:0048666">
    <property type="term" value="P:neuron development"/>
    <property type="evidence" value="ECO:0007669"/>
    <property type="project" value="UniProtKB-ARBA"/>
</dbReference>
<evidence type="ECO:0000256" key="5">
    <source>
        <dbReference type="ARBA" id="ARBA00022553"/>
    </source>
</evidence>
<feature type="compositionally biased region" description="Basic and acidic residues" evidence="18">
    <location>
        <begin position="586"/>
        <end position="596"/>
    </location>
</feature>
<dbReference type="InterPro" id="IPR016130">
    <property type="entry name" value="Tyr_Pase_AS"/>
</dbReference>
<feature type="binding site" evidence="17">
    <location>
        <begin position="912"/>
        <end position="918"/>
    </location>
    <ligand>
        <name>substrate</name>
    </ligand>
</feature>
<keyword evidence="14" id="KW-0393">Immunoglobulin domain</keyword>
<dbReference type="SUPFAM" id="SSF52799">
    <property type="entry name" value="(Phosphotyrosine protein) phosphatases II"/>
    <property type="match status" value="1"/>
</dbReference>
<dbReference type="Gene3D" id="2.60.40.10">
    <property type="entry name" value="Immunoglobulins"/>
    <property type="match status" value="3"/>
</dbReference>
<keyword evidence="8" id="KW-0378">Hydrolase</keyword>
<evidence type="ECO:0000259" key="21">
    <source>
        <dbReference type="PROSITE" id="PS50055"/>
    </source>
</evidence>
<comment type="catalytic activity">
    <reaction evidence="15">
        <text>O-phospho-L-tyrosyl-[protein] + H2O = L-tyrosyl-[protein] + phosphate</text>
        <dbReference type="Rhea" id="RHEA:10684"/>
        <dbReference type="Rhea" id="RHEA-COMP:10136"/>
        <dbReference type="Rhea" id="RHEA-COMP:20101"/>
        <dbReference type="ChEBI" id="CHEBI:15377"/>
        <dbReference type="ChEBI" id="CHEBI:43474"/>
        <dbReference type="ChEBI" id="CHEBI:46858"/>
        <dbReference type="ChEBI" id="CHEBI:61978"/>
        <dbReference type="EC" id="3.1.3.48"/>
    </reaction>
</comment>
<keyword evidence="12" id="KW-0675">Receptor</keyword>
<dbReference type="PANTHER" id="PTHR46198:SF4">
    <property type="entry name" value="PROTEIN-TYROSINE-PHOSPHATASE"/>
    <property type="match status" value="1"/>
</dbReference>
<reference evidence="24 25" key="1">
    <citation type="submission" date="2016-03" db="EMBL/GenBank/DDBJ databases">
        <title>Cyphomyrmex costatus WGS genome.</title>
        <authorList>
            <person name="Nygaard S."/>
            <person name="Hu H."/>
            <person name="Boomsma J."/>
            <person name="Zhang G."/>
        </authorList>
    </citation>
    <scope>NUCLEOTIDE SEQUENCE [LARGE SCALE GENOMIC DNA]</scope>
    <source>
        <strain evidence="24">MS0001</strain>
        <tissue evidence="24">Whole body</tissue>
    </source>
</reference>
<keyword evidence="9" id="KW-0904">Protein phosphatase</keyword>
<protein>
    <recommendedName>
        <fullName evidence="3">protein-tyrosine-phosphatase</fullName>
        <ecNumber evidence="3">3.1.3.48</ecNumber>
    </recommendedName>
</protein>
<dbReference type="InterPro" id="IPR003595">
    <property type="entry name" value="Tyr_Pase_cat"/>
</dbReference>
<evidence type="ECO:0000256" key="13">
    <source>
        <dbReference type="ARBA" id="ARBA00023180"/>
    </source>
</evidence>
<feature type="active site" description="Phosphocysteine intermediate" evidence="16">
    <location>
        <position position="912"/>
    </location>
</feature>
<keyword evidence="10 19" id="KW-0472">Membrane</keyword>
<dbReference type="InterPro" id="IPR000242">
    <property type="entry name" value="PTP_cat"/>
</dbReference>
<evidence type="ECO:0000256" key="11">
    <source>
        <dbReference type="ARBA" id="ARBA00023157"/>
    </source>
</evidence>
<dbReference type="PROSITE" id="PS50056">
    <property type="entry name" value="TYR_PHOSPHATASE_2"/>
    <property type="match status" value="1"/>
</dbReference>
<keyword evidence="19" id="KW-0812">Transmembrane</keyword>
<keyword evidence="13" id="KW-0325">Glycoprotein</keyword>
<feature type="binding site" evidence="17">
    <location>
        <position position="884"/>
    </location>
    <ligand>
        <name>substrate</name>
    </ligand>
</feature>
<evidence type="ECO:0000256" key="12">
    <source>
        <dbReference type="ARBA" id="ARBA00023170"/>
    </source>
</evidence>
<dbReference type="Proteomes" id="UP000078542">
    <property type="component" value="Unassembled WGS sequence"/>
</dbReference>
<feature type="domain" description="Ig-like" evidence="23">
    <location>
        <begin position="237"/>
        <end position="330"/>
    </location>
</feature>
<evidence type="ECO:0000256" key="8">
    <source>
        <dbReference type="ARBA" id="ARBA00022801"/>
    </source>
</evidence>
<dbReference type="Pfam" id="PF07679">
    <property type="entry name" value="I-set"/>
    <property type="match status" value="1"/>
</dbReference>
<dbReference type="PRINTS" id="PR01778">
    <property type="entry name" value="KIMPTPASE"/>
</dbReference>
<dbReference type="PROSITE" id="PS00383">
    <property type="entry name" value="TYR_PHOSPHATASE_1"/>
    <property type="match status" value="1"/>
</dbReference>
<dbReference type="InterPro" id="IPR029021">
    <property type="entry name" value="Prot-tyrosine_phosphatase-like"/>
</dbReference>
<dbReference type="GO" id="GO:0007165">
    <property type="term" value="P:signal transduction"/>
    <property type="evidence" value="ECO:0007669"/>
    <property type="project" value="TreeGrafter"/>
</dbReference>
<sequence length="983" mass="110488">MHRRAILVLICVFLQTVAAQRSPTISYISQEQIKDIGETVELVCSVQYAQEYPVLWIKANRESLHEQVALSTGTALIIRDSRFALKHDTASTSYILQIKDIQETDAGFYQCRIQISVSNLISAEVELSVRRQPIISDNSTQSLVVSEGQPVVLECYANGFPSPRISWRRENNAILPTGGSIYRKQYFIVIIRKHCSGNTLKISAIRKEDRGTYYCIAENGVGRGARRNINVEVEFAPVITAPRPRLGQALQYDMDLECHVEAYPPPAIIWLKDNVQLSNNQHYSISHFATADEYTDTTIRVITIEKRQYGEYVCRAANKLGTVETKVELFESIIPVCPPACGQAHQGTGVVPVSSGPLVFLVLLTIIITRKEISTPNINYPGLQWAGANRCGSFKWLYTTIKDLCLPEMHRNMAVSPYTQPSFSEHRGRKSHVNTPLDILLYALLMKDGTSVSLTHHHTNDVNYYDATINNSDNINPLEKFYLITEQKWHKDTLVPISLLPSTKGMPTRSHHRIRQSVTGLDDAGMDLQVAQLNSQTDKEVHSRTTLSWLDWHLPYFVALCAIAGTILFTFLILLWLRKQMSREKDNENGDRHGLVEEGATCKPDKSTKDAKEFVEAKWVQEAFAKQSAPKYPVRPVPQTSLPESLATPERKPEAIRMKAKGLLERRGSSTSLTIELAPAPESPPHMVTPTRECTTEEFLLSAGNVLSRAQLKKVIESTGTLHKEFWEVPLNLPEKVNICGSGVKNRYSSVLPNLQTRVTLPGSSDDPLTGYINANYIRGYDGENARYIATQGPLANTIADFWKMIWTEKVPAIVMITRLYEASKPKCEAYFPFDVNNRLQAGSFTVIVNYIDTRNGYTVRTMEIRHEGERRHLQHYWYDSWPDHAVPQTADALVSMAAEVNALPRPVVVHCSAGIGRTGCFIAIGIGMNQLIKDGNVDVLGILCQMRYDRGGMVQTAEQYEFIHRALYLFEQTLDKPSTSSD</sequence>
<dbReference type="STRING" id="456900.A0A151IGD4"/>
<dbReference type="EC" id="3.1.3.48" evidence="3"/>
<feature type="domain" description="Ig-like" evidence="23">
    <location>
        <begin position="23"/>
        <end position="128"/>
    </location>
</feature>
<evidence type="ECO:0000256" key="7">
    <source>
        <dbReference type="ARBA" id="ARBA00022737"/>
    </source>
</evidence>
<comment type="similarity">
    <text evidence="2">Belongs to the protein-tyrosine phosphatase family. Receptor class 2A subfamily.</text>
</comment>
<dbReference type="GO" id="GO:0004725">
    <property type="term" value="F:protein tyrosine phosphatase activity"/>
    <property type="evidence" value="ECO:0007669"/>
    <property type="project" value="UniProtKB-EC"/>
</dbReference>
<evidence type="ECO:0000256" key="1">
    <source>
        <dbReference type="ARBA" id="ARBA00004236"/>
    </source>
</evidence>
<dbReference type="PROSITE" id="PS50055">
    <property type="entry name" value="TYR_PHOSPHATASE_PTP"/>
    <property type="match status" value="1"/>
</dbReference>
<evidence type="ECO:0000256" key="19">
    <source>
        <dbReference type="SAM" id="Phobius"/>
    </source>
</evidence>
<evidence type="ECO:0000259" key="23">
    <source>
        <dbReference type="PROSITE" id="PS50835"/>
    </source>
</evidence>
<comment type="subcellular location">
    <subcellularLocation>
        <location evidence="1">Cell membrane</location>
    </subcellularLocation>
</comment>
<dbReference type="GO" id="GO:0030054">
    <property type="term" value="C:cell junction"/>
    <property type="evidence" value="ECO:0007669"/>
    <property type="project" value="TreeGrafter"/>
</dbReference>
<dbReference type="GO" id="GO:0005829">
    <property type="term" value="C:cytosol"/>
    <property type="evidence" value="ECO:0007669"/>
    <property type="project" value="TreeGrafter"/>
</dbReference>
<keyword evidence="11" id="KW-1015">Disulfide bond</keyword>
<evidence type="ECO:0000256" key="14">
    <source>
        <dbReference type="ARBA" id="ARBA00023319"/>
    </source>
</evidence>
<dbReference type="InterPro" id="IPR003598">
    <property type="entry name" value="Ig_sub2"/>
</dbReference>
<dbReference type="InterPro" id="IPR007110">
    <property type="entry name" value="Ig-like_dom"/>
</dbReference>
<proteinExistence type="inferred from homology"/>
<dbReference type="SMART" id="SM00409">
    <property type="entry name" value="IG"/>
    <property type="match status" value="3"/>
</dbReference>
<evidence type="ECO:0000256" key="2">
    <source>
        <dbReference type="ARBA" id="ARBA00010504"/>
    </source>
</evidence>
<dbReference type="SMART" id="SM00194">
    <property type="entry name" value="PTPc"/>
    <property type="match status" value="1"/>
</dbReference>
<feature type="signal peptide" evidence="20">
    <location>
        <begin position="1"/>
        <end position="19"/>
    </location>
</feature>
<keyword evidence="4" id="KW-1003">Cell membrane</keyword>
<evidence type="ECO:0000313" key="24">
    <source>
        <dbReference type="EMBL" id="KYN00319.1"/>
    </source>
</evidence>
<evidence type="ECO:0000256" key="6">
    <source>
        <dbReference type="ARBA" id="ARBA00022729"/>
    </source>
</evidence>
<keyword evidence="25" id="KW-1185">Reference proteome</keyword>
<dbReference type="InterPro" id="IPR003599">
    <property type="entry name" value="Ig_sub"/>
</dbReference>
<evidence type="ECO:0000256" key="4">
    <source>
        <dbReference type="ARBA" id="ARBA00022475"/>
    </source>
</evidence>
<dbReference type="InterPro" id="IPR013783">
    <property type="entry name" value="Ig-like_fold"/>
</dbReference>
<dbReference type="Pfam" id="PF00102">
    <property type="entry name" value="Y_phosphatase"/>
    <property type="match status" value="1"/>
</dbReference>
<dbReference type="AlphaFoldDB" id="A0A151IGD4"/>
<evidence type="ECO:0000256" key="17">
    <source>
        <dbReference type="PIRSR" id="PIRSR608356-51"/>
    </source>
</evidence>
<gene>
    <name evidence="24" type="ORF">ALC62_08962</name>
</gene>
<accession>A0A151IGD4</accession>
<evidence type="ECO:0000256" key="15">
    <source>
        <dbReference type="ARBA" id="ARBA00051722"/>
    </source>
</evidence>
<dbReference type="InterPro" id="IPR000387">
    <property type="entry name" value="Tyr_Pase_dom"/>
</dbReference>
<dbReference type="InterPro" id="IPR008356">
    <property type="entry name" value="Tyr_Pase_KIM-con"/>
</dbReference>
<organism evidence="24 25">
    <name type="scientific">Cyphomyrmex costatus</name>
    <dbReference type="NCBI Taxonomy" id="456900"/>
    <lineage>
        <taxon>Eukaryota</taxon>
        <taxon>Metazoa</taxon>
        <taxon>Ecdysozoa</taxon>
        <taxon>Arthropoda</taxon>
        <taxon>Hexapoda</taxon>
        <taxon>Insecta</taxon>
        <taxon>Pterygota</taxon>
        <taxon>Neoptera</taxon>
        <taxon>Endopterygota</taxon>
        <taxon>Hymenoptera</taxon>
        <taxon>Apocrita</taxon>
        <taxon>Aculeata</taxon>
        <taxon>Formicoidea</taxon>
        <taxon>Formicidae</taxon>
        <taxon>Myrmicinae</taxon>
        <taxon>Cyphomyrmex</taxon>
    </lineage>
</organism>
<feature type="region of interest" description="Disordered" evidence="18">
    <location>
        <begin position="632"/>
        <end position="651"/>
    </location>
</feature>
<feature type="domain" description="Tyrosine-protein phosphatase" evidence="21">
    <location>
        <begin position="745"/>
        <end position="971"/>
    </location>
</feature>